<evidence type="ECO:0000313" key="4">
    <source>
        <dbReference type="Proteomes" id="UP001596915"/>
    </source>
</evidence>
<gene>
    <name evidence="3" type="ORF">ACFQ2K_24210</name>
</gene>
<dbReference type="EMBL" id="JBHTGL010000008">
    <property type="protein sequence ID" value="MFD0625393.1"/>
    <property type="molecule type" value="Genomic_DNA"/>
</dbReference>
<protein>
    <recommendedName>
        <fullName evidence="5">Secreted protein</fullName>
    </recommendedName>
</protein>
<comment type="caution">
    <text evidence="3">The sequence shown here is derived from an EMBL/GenBank/DDBJ whole genome shotgun (WGS) entry which is preliminary data.</text>
</comment>
<evidence type="ECO:0000256" key="2">
    <source>
        <dbReference type="SAM" id="Phobius"/>
    </source>
</evidence>
<keyword evidence="2" id="KW-0472">Membrane</keyword>
<keyword evidence="4" id="KW-1185">Reference proteome</keyword>
<keyword evidence="2" id="KW-0812">Transmembrane</keyword>
<feature type="transmembrane region" description="Helical" evidence="2">
    <location>
        <begin position="12"/>
        <end position="32"/>
    </location>
</feature>
<evidence type="ECO:0008006" key="5">
    <source>
        <dbReference type="Google" id="ProtNLM"/>
    </source>
</evidence>
<evidence type="ECO:0000256" key="1">
    <source>
        <dbReference type="SAM" id="MobiDB-lite"/>
    </source>
</evidence>
<feature type="region of interest" description="Disordered" evidence="1">
    <location>
        <begin position="127"/>
        <end position="148"/>
    </location>
</feature>
<name>A0ABW2WX85_9ACTN</name>
<evidence type="ECO:0000313" key="3">
    <source>
        <dbReference type="EMBL" id="MFD0625393.1"/>
    </source>
</evidence>
<proteinExistence type="predicted"/>
<keyword evidence="2" id="KW-1133">Transmembrane helix</keyword>
<sequence>MSTAEGRTRPGWKVWAAVAVLVVVVAGLLHGYRNTNALTGDRLCGKLVSTAKADAILPGSGRLDAEGDGLADDLWDTVCEVEKSSFVLGSGKGTLTLRVREEDGDAPLKDEAWPELSEESFFSGKVTGGVDKYRDGSCCPRSAGRSSR</sequence>
<reference evidence="4" key="1">
    <citation type="journal article" date="2019" name="Int. J. Syst. Evol. Microbiol.">
        <title>The Global Catalogue of Microorganisms (GCM) 10K type strain sequencing project: providing services to taxonomists for standard genome sequencing and annotation.</title>
        <authorList>
            <consortium name="The Broad Institute Genomics Platform"/>
            <consortium name="The Broad Institute Genome Sequencing Center for Infectious Disease"/>
            <person name="Wu L."/>
            <person name="Ma J."/>
        </authorList>
    </citation>
    <scope>NUCLEOTIDE SEQUENCE [LARGE SCALE GENOMIC DNA]</scope>
    <source>
        <strain evidence="4">JCM 12607</strain>
    </source>
</reference>
<dbReference type="Proteomes" id="UP001596915">
    <property type="component" value="Unassembled WGS sequence"/>
</dbReference>
<accession>A0ABW2WX85</accession>
<organism evidence="3 4">
    <name type="scientific">Streptomyces sanglieri</name>
    <dbReference type="NCBI Taxonomy" id="193460"/>
    <lineage>
        <taxon>Bacteria</taxon>
        <taxon>Bacillati</taxon>
        <taxon>Actinomycetota</taxon>
        <taxon>Actinomycetes</taxon>
        <taxon>Kitasatosporales</taxon>
        <taxon>Streptomycetaceae</taxon>
        <taxon>Streptomyces</taxon>
    </lineage>
</organism>